<dbReference type="InterPro" id="IPR013057">
    <property type="entry name" value="AA_transpt_TM"/>
</dbReference>
<organism evidence="17 18">
    <name type="scientific">Allacma fusca</name>
    <dbReference type="NCBI Taxonomy" id="39272"/>
    <lineage>
        <taxon>Eukaryota</taxon>
        <taxon>Metazoa</taxon>
        <taxon>Ecdysozoa</taxon>
        <taxon>Arthropoda</taxon>
        <taxon>Hexapoda</taxon>
        <taxon>Collembola</taxon>
        <taxon>Symphypleona</taxon>
        <taxon>Sminthuridae</taxon>
        <taxon>Allacma</taxon>
    </lineage>
</organism>
<feature type="transmembrane region" description="Helical" evidence="15">
    <location>
        <begin position="392"/>
        <end position="416"/>
    </location>
</feature>
<dbReference type="GO" id="GO:0031902">
    <property type="term" value="C:late endosome membrane"/>
    <property type="evidence" value="ECO:0007669"/>
    <property type="project" value="UniProtKB-SubCell"/>
</dbReference>
<evidence type="ECO:0000313" key="18">
    <source>
        <dbReference type="Proteomes" id="UP000708208"/>
    </source>
</evidence>
<evidence type="ECO:0000256" key="11">
    <source>
        <dbReference type="ARBA" id="ARBA00023157"/>
    </source>
</evidence>
<feature type="transmembrane region" description="Helical" evidence="15">
    <location>
        <begin position="314"/>
        <end position="337"/>
    </location>
</feature>
<evidence type="ECO:0000256" key="5">
    <source>
        <dbReference type="ARBA" id="ARBA00022723"/>
    </source>
</evidence>
<evidence type="ECO:0000256" key="8">
    <source>
        <dbReference type="ARBA" id="ARBA00022989"/>
    </source>
</evidence>
<evidence type="ECO:0000256" key="4">
    <source>
        <dbReference type="ARBA" id="ARBA00022692"/>
    </source>
</evidence>
<feature type="transmembrane region" description="Helical" evidence="15">
    <location>
        <begin position="437"/>
        <end position="460"/>
    </location>
</feature>
<comment type="similarity">
    <text evidence="14">Belongs to the amino acid/polyamine transporter 2 family. SLC38A9 subfamily.</text>
</comment>
<keyword evidence="5" id="KW-0479">Metal-binding</keyword>
<evidence type="ECO:0000256" key="1">
    <source>
        <dbReference type="ARBA" id="ARBA00004107"/>
    </source>
</evidence>
<keyword evidence="12" id="KW-0325">Glycoprotein</keyword>
<keyword evidence="4 15" id="KW-0812">Transmembrane</keyword>
<reference evidence="17" key="1">
    <citation type="submission" date="2021-06" db="EMBL/GenBank/DDBJ databases">
        <authorList>
            <person name="Hodson N. C."/>
            <person name="Mongue J. A."/>
            <person name="Jaron S. K."/>
        </authorList>
    </citation>
    <scope>NUCLEOTIDE SEQUENCE</scope>
</reference>
<evidence type="ECO:0000256" key="2">
    <source>
        <dbReference type="ARBA" id="ARBA00004155"/>
    </source>
</evidence>
<evidence type="ECO:0000256" key="10">
    <source>
        <dbReference type="ARBA" id="ARBA00023136"/>
    </source>
</evidence>
<sequence length="475" mass="54501">MTEQDALLASNQNKRRPYHYSNRLDNTSINNASEASEEFWSERANYSRYLYYNRLRREADPNDEELLLIPPHVIPSEFFYPQFMYSSDGKQSSLVTIFALWNTMMGTSLLSMPWALEKSGVIPGVVLICAMAGVCFYTAYRMLETYEAHQGPSINDLAVLCKRLLGRWAQVFAVLFSALTLLGASIVYWVLMSNFLYHTVDFIHSSSDNQSAFNTSGELDVFCPSYNDSDTDAVEDDDFHKYWDLYRTVPLFLIAIIGPLASIRSTSFFTKFNSLGTLSVMYLLVFVIVKWSKYGMNVNMDDPTSINYMPLYKSGFPALAGMLSLAFFIHNCILTIMRNNRVPEKNGRDLGIAYLFVAMTYCIIGGAFYIIFPLEKSCISDNFLNNFKAFDRWAFTARIFLFFQMITVFPLLVYILRVQVYYAIFKKNPNFIQTTCLNIVIISVCVLFAMKLPQIGTIILHCERRLKRCQIIIVV</sequence>
<keyword evidence="7" id="KW-0029">Amino-acid transport</keyword>
<evidence type="ECO:0000256" key="12">
    <source>
        <dbReference type="ARBA" id="ARBA00023180"/>
    </source>
</evidence>
<evidence type="ECO:0000313" key="17">
    <source>
        <dbReference type="EMBL" id="CAG7728087.1"/>
    </source>
</evidence>
<evidence type="ECO:0000259" key="16">
    <source>
        <dbReference type="Pfam" id="PF01490"/>
    </source>
</evidence>
<evidence type="ECO:0000256" key="15">
    <source>
        <dbReference type="SAM" id="Phobius"/>
    </source>
</evidence>
<dbReference type="GO" id="GO:0015179">
    <property type="term" value="F:L-amino acid transmembrane transporter activity"/>
    <property type="evidence" value="ECO:0007669"/>
    <property type="project" value="TreeGrafter"/>
</dbReference>
<feature type="domain" description="Amino acid transporter transmembrane" evidence="16">
    <location>
        <begin position="91"/>
        <end position="450"/>
    </location>
</feature>
<keyword evidence="3" id="KW-0813">Transport</keyword>
<feature type="transmembrane region" description="Helical" evidence="15">
    <location>
        <begin position="94"/>
        <end position="115"/>
    </location>
</feature>
<keyword evidence="10 15" id="KW-0472">Membrane</keyword>
<dbReference type="GO" id="GO:0005765">
    <property type="term" value="C:lysosomal membrane"/>
    <property type="evidence" value="ECO:0007669"/>
    <property type="project" value="UniProtKB-SubCell"/>
</dbReference>
<feature type="transmembrane region" description="Helical" evidence="15">
    <location>
        <begin position="349"/>
        <end position="372"/>
    </location>
</feature>
<keyword evidence="6" id="KW-0967">Endosome</keyword>
<evidence type="ECO:0000256" key="6">
    <source>
        <dbReference type="ARBA" id="ARBA00022753"/>
    </source>
</evidence>
<dbReference type="Pfam" id="PF01490">
    <property type="entry name" value="Aa_trans"/>
    <property type="match status" value="1"/>
</dbReference>
<evidence type="ECO:0000256" key="3">
    <source>
        <dbReference type="ARBA" id="ARBA00022448"/>
    </source>
</evidence>
<dbReference type="PANTHER" id="PTHR22950:SF244">
    <property type="entry name" value="NEUTRAL AMINO ACID TRANSPORTER 9"/>
    <property type="match status" value="1"/>
</dbReference>
<feature type="transmembrane region" description="Helical" evidence="15">
    <location>
        <begin position="121"/>
        <end position="140"/>
    </location>
</feature>
<dbReference type="OrthoDB" id="294730at2759"/>
<feature type="transmembrane region" description="Helical" evidence="15">
    <location>
        <begin position="171"/>
        <end position="191"/>
    </location>
</feature>
<dbReference type="Proteomes" id="UP000708208">
    <property type="component" value="Unassembled WGS sequence"/>
</dbReference>
<protein>
    <recommendedName>
        <fullName evidence="16">Amino acid transporter transmembrane domain-containing protein</fullName>
    </recommendedName>
</protein>
<comment type="caution">
    <text evidence="17">The sequence shown here is derived from an EMBL/GenBank/DDBJ whole genome shotgun (WGS) entry which is preliminary data.</text>
</comment>
<keyword evidence="9" id="KW-0915">Sodium</keyword>
<dbReference type="AlphaFoldDB" id="A0A8J2P6V3"/>
<dbReference type="EMBL" id="CAJVCH010158348">
    <property type="protein sequence ID" value="CAG7728087.1"/>
    <property type="molecule type" value="Genomic_DNA"/>
</dbReference>
<accession>A0A8J2P6V3</accession>
<feature type="transmembrane region" description="Helical" evidence="15">
    <location>
        <begin position="245"/>
        <end position="263"/>
    </location>
</feature>
<evidence type="ECO:0000256" key="14">
    <source>
        <dbReference type="ARBA" id="ARBA00038442"/>
    </source>
</evidence>
<feature type="transmembrane region" description="Helical" evidence="15">
    <location>
        <begin position="275"/>
        <end position="294"/>
    </location>
</feature>
<keyword evidence="8 15" id="KW-1133">Transmembrane helix</keyword>
<gene>
    <name evidence="17" type="ORF">AFUS01_LOCUS16893</name>
</gene>
<comment type="subcellular location">
    <subcellularLocation>
        <location evidence="1">Late endosome membrane</location>
        <topology evidence="1">Multi-pass membrane protein</topology>
    </subcellularLocation>
    <subcellularLocation>
        <location evidence="2">Lysosome membrane</location>
        <topology evidence="2">Multi-pass membrane protein</topology>
    </subcellularLocation>
</comment>
<evidence type="ECO:0000256" key="9">
    <source>
        <dbReference type="ARBA" id="ARBA00023053"/>
    </source>
</evidence>
<keyword evidence="11" id="KW-1015">Disulfide bond</keyword>
<proteinExistence type="inferred from homology"/>
<evidence type="ECO:0000256" key="7">
    <source>
        <dbReference type="ARBA" id="ARBA00022970"/>
    </source>
</evidence>
<keyword evidence="13" id="KW-0458">Lysosome</keyword>
<keyword evidence="18" id="KW-1185">Reference proteome</keyword>
<dbReference type="PANTHER" id="PTHR22950">
    <property type="entry name" value="AMINO ACID TRANSPORTER"/>
    <property type="match status" value="1"/>
</dbReference>
<evidence type="ECO:0000256" key="13">
    <source>
        <dbReference type="ARBA" id="ARBA00023228"/>
    </source>
</evidence>
<name>A0A8J2P6V3_9HEXA</name>
<dbReference type="GO" id="GO:0046872">
    <property type="term" value="F:metal ion binding"/>
    <property type="evidence" value="ECO:0007669"/>
    <property type="project" value="UniProtKB-KW"/>
</dbReference>